<protein>
    <recommendedName>
        <fullName evidence="5">Transcription factor domain-containing protein</fullName>
    </recommendedName>
</protein>
<evidence type="ECO:0000256" key="2">
    <source>
        <dbReference type="ARBA" id="ARBA00023242"/>
    </source>
</evidence>
<dbReference type="Pfam" id="PF11951">
    <property type="entry name" value="Fungal_trans_2"/>
    <property type="match status" value="1"/>
</dbReference>
<dbReference type="InterPro" id="IPR021858">
    <property type="entry name" value="Fun_TF"/>
</dbReference>
<dbReference type="PANTHER" id="PTHR37534:SF39">
    <property type="entry name" value="TRANSCRIPTION FACTOR DOMAIN-CONTAINING PROTEIN"/>
    <property type="match status" value="1"/>
</dbReference>
<gene>
    <name evidence="3" type="ORF">EJ02DRAFT_439975</name>
</gene>
<evidence type="ECO:0000313" key="3">
    <source>
        <dbReference type="EMBL" id="KAF1947786.1"/>
    </source>
</evidence>
<proteinExistence type="predicted"/>
<dbReference type="GO" id="GO:0003700">
    <property type="term" value="F:DNA-binding transcription factor activity"/>
    <property type="evidence" value="ECO:0007669"/>
    <property type="project" value="TreeGrafter"/>
</dbReference>
<keyword evidence="4" id="KW-1185">Reference proteome</keyword>
<dbReference type="GO" id="GO:0045944">
    <property type="term" value="P:positive regulation of transcription by RNA polymerase II"/>
    <property type="evidence" value="ECO:0007669"/>
    <property type="project" value="TreeGrafter"/>
</dbReference>
<dbReference type="Proteomes" id="UP000800038">
    <property type="component" value="Unassembled WGS sequence"/>
</dbReference>
<evidence type="ECO:0000256" key="1">
    <source>
        <dbReference type="ARBA" id="ARBA00004123"/>
    </source>
</evidence>
<comment type="subcellular location">
    <subcellularLocation>
        <location evidence="1">Nucleus</location>
    </subcellularLocation>
</comment>
<dbReference type="AlphaFoldDB" id="A0A6A5TAK4"/>
<organism evidence="3 4">
    <name type="scientific">Clathrospora elynae</name>
    <dbReference type="NCBI Taxonomy" id="706981"/>
    <lineage>
        <taxon>Eukaryota</taxon>
        <taxon>Fungi</taxon>
        <taxon>Dikarya</taxon>
        <taxon>Ascomycota</taxon>
        <taxon>Pezizomycotina</taxon>
        <taxon>Dothideomycetes</taxon>
        <taxon>Pleosporomycetidae</taxon>
        <taxon>Pleosporales</taxon>
        <taxon>Diademaceae</taxon>
        <taxon>Clathrospora</taxon>
    </lineage>
</organism>
<reference evidence="3" key="1">
    <citation type="journal article" date="2020" name="Stud. Mycol.">
        <title>101 Dothideomycetes genomes: a test case for predicting lifestyles and emergence of pathogens.</title>
        <authorList>
            <person name="Haridas S."/>
            <person name="Albert R."/>
            <person name="Binder M."/>
            <person name="Bloem J."/>
            <person name="Labutti K."/>
            <person name="Salamov A."/>
            <person name="Andreopoulos B."/>
            <person name="Baker S."/>
            <person name="Barry K."/>
            <person name="Bills G."/>
            <person name="Bluhm B."/>
            <person name="Cannon C."/>
            <person name="Castanera R."/>
            <person name="Culley D."/>
            <person name="Daum C."/>
            <person name="Ezra D."/>
            <person name="Gonzalez J."/>
            <person name="Henrissat B."/>
            <person name="Kuo A."/>
            <person name="Liang C."/>
            <person name="Lipzen A."/>
            <person name="Lutzoni F."/>
            <person name="Magnuson J."/>
            <person name="Mondo S."/>
            <person name="Nolan M."/>
            <person name="Ohm R."/>
            <person name="Pangilinan J."/>
            <person name="Park H.-J."/>
            <person name="Ramirez L."/>
            <person name="Alfaro M."/>
            <person name="Sun H."/>
            <person name="Tritt A."/>
            <person name="Yoshinaga Y."/>
            <person name="Zwiers L.-H."/>
            <person name="Turgeon B."/>
            <person name="Goodwin S."/>
            <person name="Spatafora J."/>
            <person name="Crous P."/>
            <person name="Grigoriev I."/>
        </authorList>
    </citation>
    <scope>NUCLEOTIDE SEQUENCE</scope>
    <source>
        <strain evidence="3">CBS 161.51</strain>
    </source>
</reference>
<dbReference type="GO" id="GO:0000976">
    <property type="term" value="F:transcription cis-regulatory region binding"/>
    <property type="evidence" value="ECO:0007669"/>
    <property type="project" value="TreeGrafter"/>
</dbReference>
<dbReference type="PANTHER" id="PTHR37534">
    <property type="entry name" value="TRANSCRIPTIONAL ACTIVATOR PROTEIN UGA3"/>
    <property type="match status" value="1"/>
</dbReference>
<evidence type="ECO:0000313" key="4">
    <source>
        <dbReference type="Proteomes" id="UP000800038"/>
    </source>
</evidence>
<accession>A0A6A5TAK4</accession>
<keyword evidence="2" id="KW-0539">Nucleus</keyword>
<sequence length="297" mass="33641">MDATEGVEHIAAGLILSVIEQLYRNFGWIGHVCGAKEVIHAVQQEVHLPGSDAAVILGWVYYFDVLARFSFRHWRTDMIRATAQGLGFKAANTQCLIQYLIARTSFTTKVPTMSAHAHPLIPLLAEVLDTRLYSSDPNYHTTQYQEYLNDLSSRLSNVRIAPQDNGQYGNTCKSLELTRLASLVYHERVSRNFSGQSTRLSAWTKHARLILVSLDIFPPPFSLFVLGCEAHTDQHRMLFLDLFTRLERGPHLNSLPDVKGMIQTAWIQKDLEVDGELEYIHMINLVLSSRNAIPSFM</sequence>
<name>A0A6A5TAK4_9PLEO</name>
<dbReference type="GO" id="GO:0005634">
    <property type="term" value="C:nucleus"/>
    <property type="evidence" value="ECO:0007669"/>
    <property type="project" value="UniProtKB-SubCell"/>
</dbReference>
<dbReference type="EMBL" id="ML975997">
    <property type="protein sequence ID" value="KAF1947786.1"/>
    <property type="molecule type" value="Genomic_DNA"/>
</dbReference>
<dbReference type="OrthoDB" id="5130013at2759"/>
<evidence type="ECO:0008006" key="5">
    <source>
        <dbReference type="Google" id="ProtNLM"/>
    </source>
</evidence>